<evidence type="ECO:0000256" key="2">
    <source>
        <dbReference type="SAM" id="Phobius"/>
    </source>
</evidence>
<accession>A0A2X0IPG0</accession>
<reference evidence="3 4" key="1">
    <citation type="submission" date="2018-06" db="EMBL/GenBank/DDBJ databases">
        <title>Streptacidiphilus pinicola sp. nov., isolated from pine grove soil.</title>
        <authorList>
            <person name="Roh S.G."/>
            <person name="Park S."/>
            <person name="Kim M.-K."/>
            <person name="Yun B.-R."/>
            <person name="Park J."/>
            <person name="Kim M.J."/>
            <person name="Kim Y.S."/>
            <person name="Kim S.B."/>
        </authorList>
    </citation>
    <scope>NUCLEOTIDE SEQUENCE [LARGE SCALE GENOMIC DNA]</scope>
    <source>
        <strain evidence="3 4">MMS16-CNU450</strain>
    </source>
</reference>
<sequence length="255" mass="25350">MGSDQHHDDASVPGDDGLRLALRRLADSAGGTPALSGAELRARAGHRRRRIGLAVVPSAAAAGLLVGVTAFALTGHHSTDGGPTTPAQSALPVAPRTSGAPTVPASGVSRAPGARASARPSGSPTATAASPSSRPVPPAPIGDAACAVPVKGESLVLLHALGAAGALRTGTDSMLSAIPVSCVHGRPVPSGPQQALATAPDVVVTTTAPLSSGSDSRLSSLQELVTELTGHPDQLFAVRRDASGLVTRLDEVYVR</sequence>
<gene>
    <name evidence="3" type="ORF">DN069_06145</name>
</gene>
<organism evidence="3 4">
    <name type="scientific">Streptacidiphilus pinicola</name>
    <dbReference type="NCBI Taxonomy" id="2219663"/>
    <lineage>
        <taxon>Bacteria</taxon>
        <taxon>Bacillati</taxon>
        <taxon>Actinomycetota</taxon>
        <taxon>Actinomycetes</taxon>
        <taxon>Kitasatosporales</taxon>
        <taxon>Streptomycetaceae</taxon>
        <taxon>Streptacidiphilus</taxon>
    </lineage>
</organism>
<evidence type="ECO:0000256" key="1">
    <source>
        <dbReference type="SAM" id="MobiDB-lite"/>
    </source>
</evidence>
<feature type="compositionally biased region" description="Low complexity" evidence="1">
    <location>
        <begin position="105"/>
        <end position="133"/>
    </location>
</feature>
<evidence type="ECO:0000313" key="3">
    <source>
        <dbReference type="EMBL" id="RAG86537.1"/>
    </source>
</evidence>
<name>A0A2X0IPG0_9ACTN</name>
<keyword evidence="2" id="KW-1133">Transmembrane helix</keyword>
<protein>
    <submittedName>
        <fullName evidence="3">Uncharacterized protein</fullName>
    </submittedName>
</protein>
<keyword evidence="2" id="KW-0812">Transmembrane</keyword>
<comment type="caution">
    <text evidence="3">The sequence shown here is derived from an EMBL/GenBank/DDBJ whole genome shotgun (WGS) entry which is preliminary data.</text>
</comment>
<keyword evidence="2" id="KW-0472">Membrane</keyword>
<feature type="region of interest" description="Disordered" evidence="1">
    <location>
        <begin position="77"/>
        <end position="137"/>
    </location>
</feature>
<dbReference type="EMBL" id="QKYN01000026">
    <property type="protein sequence ID" value="RAG86537.1"/>
    <property type="molecule type" value="Genomic_DNA"/>
</dbReference>
<keyword evidence="4" id="KW-1185">Reference proteome</keyword>
<feature type="transmembrane region" description="Helical" evidence="2">
    <location>
        <begin position="51"/>
        <end position="73"/>
    </location>
</feature>
<proteinExistence type="predicted"/>
<evidence type="ECO:0000313" key="4">
    <source>
        <dbReference type="Proteomes" id="UP000248889"/>
    </source>
</evidence>
<dbReference type="Proteomes" id="UP000248889">
    <property type="component" value="Unassembled WGS sequence"/>
</dbReference>
<dbReference type="AlphaFoldDB" id="A0A2X0IPG0"/>